<keyword evidence="2" id="KW-0813">Transport</keyword>
<dbReference type="OrthoDB" id="3217132at2"/>
<dbReference type="GO" id="GO:0016887">
    <property type="term" value="F:ATP hydrolysis activity"/>
    <property type="evidence" value="ECO:0007669"/>
    <property type="project" value="InterPro"/>
</dbReference>
<dbReference type="SUPFAM" id="SSF52540">
    <property type="entry name" value="P-loop containing nucleoside triphosphate hydrolases"/>
    <property type="match status" value="1"/>
</dbReference>
<dbReference type="Proteomes" id="UP000198683">
    <property type="component" value="Unassembled WGS sequence"/>
</dbReference>
<dbReference type="AlphaFoldDB" id="A0A1G9D770"/>
<dbReference type="InterPro" id="IPR003439">
    <property type="entry name" value="ABC_transporter-like_ATP-bd"/>
</dbReference>
<keyword evidence="7" id="KW-1185">Reference proteome</keyword>
<evidence type="ECO:0000256" key="4">
    <source>
        <dbReference type="ARBA" id="ARBA00022840"/>
    </source>
</evidence>
<comment type="similarity">
    <text evidence="1">Belongs to the ABC transporter superfamily.</text>
</comment>
<name>A0A1G9D770_9ACTN</name>
<evidence type="ECO:0000313" key="7">
    <source>
        <dbReference type="Proteomes" id="UP000198683"/>
    </source>
</evidence>
<proteinExistence type="inferred from homology"/>
<evidence type="ECO:0000256" key="2">
    <source>
        <dbReference type="ARBA" id="ARBA00022448"/>
    </source>
</evidence>
<evidence type="ECO:0000256" key="3">
    <source>
        <dbReference type="ARBA" id="ARBA00022741"/>
    </source>
</evidence>
<evidence type="ECO:0000256" key="1">
    <source>
        <dbReference type="ARBA" id="ARBA00005417"/>
    </source>
</evidence>
<evidence type="ECO:0000313" key="6">
    <source>
        <dbReference type="EMBL" id="SDK59564.1"/>
    </source>
</evidence>
<dbReference type="Pfam" id="PF00005">
    <property type="entry name" value="ABC_tran"/>
    <property type="match status" value="1"/>
</dbReference>
<organism evidence="6 7">
    <name type="scientific">Nonomuraea maritima</name>
    <dbReference type="NCBI Taxonomy" id="683260"/>
    <lineage>
        <taxon>Bacteria</taxon>
        <taxon>Bacillati</taxon>
        <taxon>Actinomycetota</taxon>
        <taxon>Actinomycetes</taxon>
        <taxon>Streptosporangiales</taxon>
        <taxon>Streptosporangiaceae</taxon>
        <taxon>Nonomuraea</taxon>
    </lineage>
</organism>
<keyword evidence="4 6" id="KW-0067">ATP-binding</keyword>
<evidence type="ECO:0000259" key="5">
    <source>
        <dbReference type="PROSITE" id="PS50893"/>
    </source>
</evidence>
<dbReference type="Gene3D" id="3.40.50.300">
    <property type="entry name" value="P-loop containing nucleotide triphosphate hydrolases"/>
    <property type="match status" value="1"/>
</dbReference>
<dbReference type="InterPro" id="IPR027417">
    <property type="entry name" value="P-loop_NTPase"/>
</dbReference>
<reference evidence="6 7" key="1">
    <citation type="submission" date="2016-10" db="EMBL/GenBank/DDBJ databases">
        <authorList>
            <person name="de Groot N.N."/>
        </authorList>
    </citation>
    <scope>NUCLEOTIDE SEQUENCE [LARGE SCALE GENOMIC DNA]</scope>
    <source>
        <strain evidence="6 7">CGMCC 4.5681</strain>
    </source>
</reference>
<gene>
    <name evidence="6" type="ORF">SAMN05421874_1096</name>
</gene>
<feature type="domain" description="ABC transporter" evidence="5">
    <location>
        <begin position="2"/>
        <end position="228"/>
    </location>
</feature>
<dbReference type="PANTHER" id="PTHR43335">
    <property type="entry name" value="ABC TRANSPORTER, ATP-BINDING PROTEIN"/>
    <property type="match status" value="1"/>
</dbReference>
<accession>A0A1G9D770</accession>
<dbReference type="PANTHER" id="PTHR43335:SF4">
    <property type="entry name" value="ABC TRANSPORTER, ATP-BINDING PROTEIN"/>
    <property type="match status" value="1"/>
</dbReference>
<keyword evidence="3" id="KW-0547">Nucleotide-binding</keyword>
<dbReference type="GO" id="GO:0005524">
    <property type="term" value="F:ATP binding"/>
    <property type="evidence" value="ECO:0007669"/>
    <property type="project" value="UniProtKB-KW"/>
</dbReference>
<dbReference type="RefSeq" id="WP_090765612.1">
    <property type="nucleotide sequence ID" value="NZ_FNFB01000009.1"/>
</dbReference>
<dbReference type="EMBL" id="FNFB01000009">
    <property type="protein sequence ID" value="SDK59564.1"/>
    <property type="molecule type" value="Genomic_DNA"/>
</dbReference>
<dbReference type="InterPro" id="IPR003593">
    <property type="entry name" value="AAA+_ATPase"/>
</dbReference>
<dbReference type="PROSITE" id="PS50893">
    <property type="entry name" value="ABC_TRANSPORTER_2"/>
    <property type="match status" value="1"/>
</dbReference>
<dbReference type="SMART" id="SM00382">
    <property type="entry name" value="AAA"/>
    <property type="match status" value="1"/>
</dbReference>
<dbReference type="STRING" id="683260.SAMN05421874_1096"/>
<protein>
    <submittedName>
        <fullName evidence="6">ABC-2 type transport system ATP-binding protein</fullName>
    </submittedName>
</protein>
<sequence>MIAFHNVSKTYRGVRALDDVSFTVRPGTVTGFLGPNGAGKSTALRILAGLTRPTSGAATVLGRPYAELERPGHDVGVMIDAGALHPGRSGREVLVLGAMLLGLPRSRADEVLHLVGLTGKEARRRVGTYSLGMRQRLGIGHALLGSPRALVLDEPANGLDPHGIHWMRGLLRDLAASGCAVLLSSHLLHEVEQVADHLVLIGRGRVLAQGTAAQLARGRGLEQTYLDLTADTERSHL</sequence>